<evidence type="ECO:0000313" key="2">
    <source>
        <dbReference type="EMBL" id="QDS74145.1"/>
    </source>
</evidence>
<reference evidence="2 3" key="1">
    <citation type="submission" date="2019-07" db="EMBL/GenBank/DDBJ databases">
        <title>Finished genome of Venturia effusa.</title>
        <authorList>
            <person name="Young C.A."/>
            <person name="Cox M.P."/>
            <person name="Ganley A.R.D."/>
            <person name="David W.J."/>
        </authorList>
    </citation>
    <scope>NUCLEOTIDE SEQUENCE [LARGE SCALE GENOMIC DNA]</scope>
    <source>
        <strain evidence="3">albino</strain>
    </source>
</reference>
<proteinExistence type="predicted"/>
<dbReference type="STRING" id="50376.A0A517LES5"/>
<evidence type="ECO:0000259" key="1">
    <source>
        <dbReference type="Pfam" id="PF06985"/>
    </source>
</evidence>
<organism evidence="2 3">
    <name type="scientific">Venturia effusa</name>
    <dbReference type="NCBI Taxonomy" id="50376"/>
    <lineage>
        <taxon>Eukaryota</taxon>
        <taxon>Fungi</taxon>
        <taxon>Dikarya</taxon>
        <taxon>Ascomycota</taxon>
        <taxon>Pezizomycotina</taxon>
        <taxon>Dothideomycetes</taxon>
        <taxon>Pleosporomycetidae</taxon>
        <taxon>Venturiales</taxon>
        <taxon>Venturiaceae</taxon>
        <taxon>Venturia</taxon>
    </lineage>
</organism>
<evidence type="ECO:0000313" key="3">
    <source>
        <dbReference type="Proteomes" id="UP000316270"/>
    </source>
</evidence>
<dbReference type="InterPro" id="IPR052895">
    <property type="entry name" value="HetReg/Transcr_Mod"/>
</dbReference>
<dbReference type="AlphaFoldDB" id="A0A517LES5"/>
<dbReference type="PANTHER" id="PTHR24148:SF82">
    <property type="entry name" value="HETEROKARYON INCOMPATIBILITY DOMAIN-CONTAINING PROTEIN"/>
    <property type="match status" value="1"/>
</dbReference>
<gene>
    <name evidence="2" type="ORF">FKW77_001233</name>
</gene>
<sequence>MYNYQPLSDNFIRLLHLLPGQFEHGLVVNLQHERFDPAAASPIVPEYEALSYTWGTGDSPSPVEVLSPHSGQLPITKNLDIAMRHLRYPDRPRTLWIDAICIDQANSDEKGSQVAIMGDIYRLANRVVAWLGPAENDSDHAMRLIRDISCQIEVDFRNLTMKSIPGVQDQSIGDISSTLRLTSKDLTALYHLFGRSWFERLWVRQEIYLASGSAMVSCGSNVIPWLAFRRAWACIHWKPFTTLSGEFDRQWMHRKTDLHGFLFQQNGIIFPYLRRQLGAVAKCADPKDRVFALLSLDSSNKRGLGIVPDYNASTADVYKDAALRCMTYFGDFGVLAECELSESGSARDGRSWVPDWSLGTEKRVAWPTTEYLASGPFVSPFEVHKHLYLRVLIVPTGTIRTVHEFKIQGASSSERIRSLKTNLERMTADWDLLQDYITGGSLLHAIAQTLLLGVSAESYEPLDVLRLCLRESEQALQELMAMAENSSPLVEPSSFYDTVNNNVDDRAMFETQAGHIGLAPRFAAPGDEVFAVVGSAYPMILRKKADDLYEVVGPCYIAGLQQGEAILGPMPEDWRRVMFRLDSMGHVPRFYNERTGEVSVIDPRLRNWPVDTFQYSPSRFSKYPGRYIVNASDLQKQGIHARYIDLV</sequence>
<dbReference type="Pfam" id="PF26639">
    <property type="entry name" value="Het-6_barrel"/>
    <property type="match status" value="1"/>
</dbReference>
<dbReference type="InterPro" id="IPR010730">
    <property type="entry name" value="HET"/>
</dbReference>
<dbReference type="EMBL" id="CP042195">
    <property type="protein sequence ID" value="QDS74145.1"/>
    <property type="molecule type" value="Genomic_DNA"/>
</dbReference>
<keyword evidence="3" id="KW-1185">Reference proteome</keyword>
<dbReference type="PANTHER" id="PTHR24148">
    <property type="entry name" value="ANKYRIN REPEAT DOMAIN-CONTAINING PROTEIN 39 HOMOLOG-RELATED"/>
    <property type="match status" value="1"/>
</dbReference>
<feature type="domain" description="Heterokaryon incompatibility" evidence="1">
    <location>
        <begin position="47"/>
        <end position="206"/>
    </location>
</feature>
<dbReference type="OrthoDB" id="4850726at2759"/>
<dbReference type="Pfam" id="PF06985">
    <property type="entry name" value="HET"/>
    <property type="match status" value="1"/>
</dbReference>
<protein>
    <recommendedName>
        <fullName evidence="1">Heterokaryon incompatibility domain-containing protein</fullName>
    </recommendedName>
</protein>
<dbReference type="Proteomes" id="UP000316270">
    <property type="component" value="Chromosome 11"/>
</dbReference>
<name>A0A517LES5_9PEZI</name>
<accession>A0A517LES5</accession>